<feature type="domain" description="PhoD-like phosphatase metallophosphatase" evidence="1">
    <location>
        <begin position="126"/>
        <end position="452"/>
    </location>
</feature>
<keyword evidence="4" id="KW-1185">Reference proteome</keyword>
<dbReference type="PANTHER" id="PTHR37031:SF2">
    <property type="entry name" value="PHOD-LIKE PHOSPHATASE METALLOPHOSPHATASE DOMAIN-CONTAINING PROTEIN"/>
    <property type="match status" value="1"/>
</dbReference>
<sequence length="532" mass="59967">MTELLLGPLLRYVDESRATVWVETDGPCTVAVLGGSARTFQVGGHHYALVTVPDLDATTPYEVRLDGRVVWPEPGNPPSWIRPVAGSATLRLLFGSCHFDRPENANHRKALGPDALAAYGAQLARTPDSGWPDALLLLGDQVYADETTPELRRELSARRDLRRPPGHEVADFEEYTLLYRYAWRAPGIRWLLSTLPTMMIFDDHDVRDDWNTSRAWRARMAHAPWWPERLLGGLVSYWIYQHIGNLSPEELDRDETYQQVLAAGRTGDALPVLREFAARADREQNGTKGARWSYYRDLGPARLVVLDTRCGRILETADRAMLSDVDFAWLRKITEGNHEHLVLASSLPWLLPPAVHHIQSWNELACTDRGRVPRFAERLRQVGDFEHWAAFRASFDRLSSLIQDRAEGASAPATVSVLSGDVHHSYLAEAGYPHPTRSRVVQLTCSPLHNPAPRVLRGPLRAAWWAPIAELFRRQAERVGVAQLPLGWRRIADPFFGNAIGRLDFDGPHAEVRLLEATSDRRLTAACRERLT</sequence>
<dbReference type="Gene3D" id="3.60.21.70">
    <property type="entry name" value="PhoD-like phosphatase"/>
    <property type="match status" value="1"/>
</dbReference>
<evidence type="ECO:0000259" key="1">
    <source>
        <dbReference type="Pfam" id="PF09423"/>
    </source>
</evidence>
<dbReference type="InterPro" id="IPR029052">
    <property type="entry name" value="Metallo-depent_PP-like"/>
</dbReference>
<evidence type="ECO:0000259" key="2">
    <source>
        <dbReference type="Pfam" id="PF25077"/>
    </source>
</evidence>
<protein>
    <recommendedName>
        <fullName evidence="5">Phosphodiesterase</fullName>
    </recommendedName>
</protein>
<evidence type="ECO:0008006" key="5">
    <source>
        <dbReference type="Google" id="ProtNLM"/>
    </source>
</evidence>
<dbReference type="AlphaFoldDB" id="A0A840QB43"/>
<dbReference type="InterPro" id="IPR038607">
    <property type="entry name" value="PhoD-like_sf"/>
</dbReference>
<comment type="caution">
    <text evidence="3">The sequence shown here is derived from an EMBL/GenBank/DDBJ whole genome shotgun (WGS) entry which is preliminary data.</text>
</comment>
<dbReference type="Pfam" id="PF25077">
    <property type="entry name" value="DUF7800"/>
    <property type="match status" value="1"/>
</dbReference>
<evidence type="ECO:0000313" key="3">
    <source>
        <dbReference type="EMBL" id="MBB5159762.1"/>
    </source>
</evidence>
<accession>A0A840QB43</accession>
<dbReference type="PANTHER" id="PTHR37031">
    <property type="entry name" value="METALLOPHOSPHATASE BINDING DOMAIN PROTEIN"/>
    <property type="match status" value="1"/>
</dbReference>
<gene>
    <name evidence="3" type="ORF">BJ970_007362</name>
</gene>
<name>A0A840QB43_9PSEU</name>
<organism evidence="3 4">
    <name type="scientific">Saccharopolyspora phatthalungensis</name>
    <dbReference type="NCBI Taxonomy" id="664693"/>
    <lineage>
        <taxon>Bacteria</taxon>
        <taxon>Bacillati</taxon>
        <taxon>Actinomycetota</taxon>
        <taxon>Actinomycetes</taxon>
        <taxon>Pseudonocardiales</taxon>
        <taxon>Pseudonocardiaceae</taxon>
        <taxon>Saccharopolyspora</taxon>
    </lineage>
</organism>
<reference evidence="3 4" key="1">
    <citation type="submission" date="2020-08" db="EMBL/GenBank/DDBJ databases">
        <title>Sequencing the genomes of 1000 actinobacteria strains.</title>
        <authorList>
            <person name="Klenk H.-P."/>
        </authorList>
    </citation>
    <scope>NUCLEOTIDE SEQUENCE [LARGE SCALE GENOMIC DNA]</scope>
    <source>
        <strain evidence="3 4">DSM 45584</strain>
    </source>
</reference>
<dbReference type="Proteomes" id="UP000584374">
    <property type="component" value="Unassembled WGS sequence"/>
</dbReference>
<dbReference type="InterPro" id="IPR056702">
    <property type="entry name" value="DUF7800"/>
</dbReference>
<proteinExistence type="predicted"/>
<dbReference type="SUPFAM" id="SSF56300">
    <property type="entry name" value="Metallo-dependent phosphatases"/>
    <property type="match status" value="1"/>
</dbReference>
<dbReference type="InterPro" id="IPR018946">
    <property type="entry name" value="PhoD-like_MPP"/>
</dbReference>
<dbReference type="Pfam" id="PF09423">
    <property type="entry name" value="PhoD"/>
    <property type="match status" value="1"/>
</dbReference>
<evidence type="ECO:0000313" key="4">
    <source>
        <dbReference type="Proteomes" id="UP000584374"/>
    </source>
</evidence>
<feature type="domain" description="DUF7800" evidence="2">
    <location>
        <begin position="1"/>
        <end position="77"/>
    </location>
</feature>
<dbReference type="CDD" id="cd07389">
    <property type="entry name" value="MPP_PhoD"/>
    <property type="match status" value="1"/>
</dbReference>
<dbReference type="RefSeq" id="WP_184732697.1">
    <property type="nucleotide sequence ID" value="NZ_JACHIW010000003.1"/>
</dbReference>
<dbReference type="EMBL" id="JACHIW010000003">
    <property type="protein sequence ID" value="MBB5159762.1"/>
    <property type="molecule type" value="Genomic_DNA"/>
</dbReference>